<sequence length="72" mass="7561">MLLGFCWCHASAGRTGGPSRGRTGRLSPRVRGRPALRGPPVGLSSASARRSRDGGASRRERPMIGCSERGLG</sequence>
<dbReference type="Proteomes" id="UP000003779">
    <property type="component" value="Chromosome"/>
</dbReference>
<dbReference type="AlphaFoldDB" id="J7L7X2"/>
<reference evidence="2 3" key="1">
    <citation type="journal article" date="2012" name="J. Bacteriol.">
        <title>Whole-Genome Sequence of Nocardiopsis alba Strain ATCC BAA-2165, Associated with Honeybees.</title>
        <authorList>
            <person name="Qiao J."/>
            <person name="Chen L."/>
            <person name="Li Y."/>
            <person name="Wang J."/>
            <person name="Zhang W."/>
            <person name="Chen S."/>
        </authorList>
    </citation>
    <scope>NUCLEOTIDE SEQUENCE [LARGE SCALE GENOMIC DNA]</scope>
    <source>
        <strain evidence="3">ATCC BAA-2165 / BE74</strain>
    </source>
</reference>
<feature type="compositionally biased region" description="Basic and acidic residues" evidence="1">
    <location>
        <begin position="50"/>
        <end position="62"/>
    </location>
</feature>
<dbReference type="KEGG" id="nal:B005_3237"/>
<proteinExistence type="predicted"/>
<accession>J7L7X2</accession>
<dbReference type="PATRIC" id="fig|1205910.3.peg.3056"/>
<dbReference type="STRING" id="1205910.B005_3237"/>
<dbReference type="EMBL" id="CP003788">
    <property type="protein sequence ID" value="AFR06909.1"/>
    <property type="molecule type" value="Genomic_DNA"/>
</dbReference>
<gene>
    <name evidence="2" type="ordered locus">B005_3237</name>
</gene>
<evidence type="ECO:0000313" key="2">
    <source>
        <dbReference type="EMBL" id="AFR06909.1"/>
    </source>
</evidence>
<feature type="region of interest" description="Disordered" evidence="1">
    <location>
        <begin position="11"/>
        <end position="72"/>
    </location>
</feature>
<evidence type="ECO:0000313" key="3">
    <source>
        <dbReference type="Proteomes" id="UP000003779"/>
    </source>
</evidence>
<organism evidence="2 3">
    <name type="scientific">Nocardiopsis alba (strain ATCC BAA-2165 / BE74)</name>
    <dbReference type="NCBI Taxonomy" id="1205910"/>
    <lineage>
        <taxon>Bacteria</taxon>
        <taxon>Bacillati</taxon>
        <taxon>Actinomycetota</taxon>
        <taxon>Actinomycetes</taxon>
        <taxon>Streptosporangiales</taxon>
        <taxon>Nocardiopsidaceae</taxon>
        <taxon>Nocardiopsis</taxon>
    </lineage>
</organism>
<protein>
    <submittedName>
        <fullName evidence="2">Uncharacterized protein</fullName>
    </submittedName>
</protein>
<name>J7L7X2_NOCAA</name>
<dbReference type="HOGENOM" id="CLU_2718271_0_0_11"/>
<reference evidence="3" key="2">
    <citation type="submission" date="2012-08" db="EMBL/GenBank/DDBJ databases">
        <title>Whole-genome sequence of Nocardiopsis alba strain ATCC BAA-2165 associated with honeybees.</title>
        <authorList>
            <person name="Qiao J."/>
            <person name="Chen L."/>
            <person name="Li Y."/>
            <person name="Wang J."/>
            <person name="Zhang W."/>
            <person name="Chen S."/>
        </authorList>
    </citation>
    <scope>NUCLEOTIDE SEQUENCE [LARGE SCALE GENOMIC DNA]</scope>
    <source>
        <strain evidence="3">ATCC BAA-2165 / BE74</strain>
    </source>
</reference>
<evidence type="ECO:0000256" key="1">
    <source>
        <dbReference type="SAM" id="MobiDB-lite"/>
    </source>
</evidence>